<dbReference type="Pfam" id="PF04082">
    <property type="entry name" value="Fungal_trans"/>
    <property type="match status" value="1"/>
</dbReference>
<comment type="caution">
    <text evidence="6">The sequence shown here is derived from an EMBL/GenBank/DDBJ whole genome shotgun (WGS) entry which is preliminary data.</text>
</comment>
<dbReference type="GO" id="GO:0000981">
    <property type="term" value="F:DNA-binding transcription factor activity, RNA polymerase II-specific"/>
    <property type="evidence" value="ECO:0007669"/>
    <property type="project" value="InterPro"/>
</dbReference>
<keyword evidence="3" id="KW-0539">Nucleus</keyword>
<dbReference type="InterPro" id="IPR007219">
    <property type="entry name" value="XnlR_reg_dom"/>
</dbReference>
<feature type="domain" description="Zn(2)-C6 fungal-type" evidence="5">
    <location>
        <begin position="31"/>
        <end position="60"/>
    </location>
</feature>
<dbReference type="InterPro" id="IPR036864">
    <property type="entry name" value="Zn2-C6_fun-type_DNA-bd_sf"/>
</dbReference>
<dbReference type="CDD" id="cd00067">
    <property type="entry name" value="GAL4"/>
    <property type="match status" value="1"/>
</dbReference>
<dbReference type="OrthoDB" id="2269373at2759"/>
<dbReference type="PROSITE" id="PS50048">
    <property type="entry name" value="ZN2_CY6_FUNGAL_2"/>
    <property type="match status" value="1"/>
</dbReference>
<feature type="region of interest" description="Disordered" evidence="4">
    <location>
        <begin position="98"/>
        <end position="143"/>
    </location>
</feature>
<dbReference type="InterPro" id="IPR050613">
    <property type="entry name" value="Sec_Metabolite_Reg"/>
</dbReference>
<feature type="compositionally biased region" description="Basic and acidic residues" evidence="4">
    <location>
        <begin position="128"/>
        <end position="138"/>
    </location>
</feature>
<dbReference type="CDD" id="cd12148">
    <property type="entry name" value="fungal_TF_MHR"/>
    <property type="match status" value="1"/>
</dbReference>
<evidence type="ECO:0000256" key="2">
    <source>
        <dbReference type="ARBA" id="ARBA00022723"/>
    </source>
</evidence>
<comment type="subcellular location">
    <subcellularLocation>
        <location evidence="1">Nucleus</location>
    </subcellularLocation>
</comment>
<evidence type="ECO:0000313" key="7">
    <source>
        <dbReference type="Proteomes" id="UP000799439"/>
    </source>
</evidence>
<dbReference type="Pfam" id="PF00172">
    <property type="entry name" value="Zn_clus"/>
    <property type="match status" value="1"/>
</dbReference>
<proteinExistence type="predicted"/>
<reference evidence="6" key="1">
    <citation type="journal article" date="2020" name="Stud. Mycol.">
        <title>101 Dothideomycetes genomes: a test case for predicting lifestyles and emergence of pathogens.</title>
        <authorList>
            <person name="Haridas S."/>
            <person name="Albert R."/>
            <person name="Binder M."/>
            <person name="Bloem J."/>
            <person name="Labutti K."/>
            <person name="Salamov A."/>
            <person name="Andreopoulos B."/>
            <person name="Baker S."/>
            <person name="Barry K."/>
            <person name="Bills G."/>
            <person name="Bluhm B."/>
            <person name="Cannon C."/>
            <person name="Castanera R."/>
            <person name="Culley D."/>
            <person name="Daum C."/>
            <person name="Ezra D."/>
            <person name="Gonzalez J."/>
            <person name="Henrissat B."/>
            <person name="Kuo A."/>
            <person name="Liang C."/>
            <person name="Lipzen A."/>
            <person name="Lutzoni F."/>
            <person name="Magnuson J."/>
            <person name="Mondo S."/>
            <person name="Nolan M."/>
            <person name="Ohm R."/>
            <person name="Pangilinan J."/>
            <person name="Park H.-J."/>
            <person name="Ramirez L."/>
            <person name="Alfaro M."/>
            <person name="Sun H."/>
            <person name="Tritt A."/>
            <person name="Yoshinaga Y."/>
            <person name="Zwiers L.-H."/>
            <person name="Turgeon B."/>
            <person name="Goodwin S."/>
            <person name="Spatafora J."/>
            <person name="Crous P."/>
            <person name="Grigoriev I."/>
        </authorList>
    </citation>
    <scope>NUCLEOTIDE SEQUENCE</scope>
    <source>
        <strain evidence="6">CBS 260.36</strain>
    </source>
</reference>
<gene>
    <name evidence="6" type="ORF">K461DRAFT_283833</name>
</gene>
<feature type="region of interest" description="Disordered" evidence="4">
    <location>
        <begin position="1"/>
        <end position="20"/>
    </location>
</feature>
<accession>A0A9P4MPA4</accession>
<evidence type="ECO:0000256" key="3">
    <source>
        <dbReference type="ARBA" id="ARBA00023242"/>
    </source>
</evidence>
<organism evidence="6 7">
    <name type="scientific">Myriangium duriaei CBS 260.36</name>
    <dbReference type="NCBI Taxonomy" id="1168546"/>
    <lineage>
        <taxon>Eukaryota</taxon>
        <taxon>Fungi</taxon>
        <taxon>Dikarya</taxon>
        <taxon>Ascomycota</taxon>
        <taxon>Pezizomycotina</taxon>
        <taxon>Dothideomycetes</taxon>
        <taxon>Dothideomycetidae</taxon>
        <taxon>Myriangiales</taxon>
        <taxon>Myriangiaceae</taxon>
        <taxon>Myriangium</taxon>
    </lineage>
</organism>
<evidence type="ECO:0000256" key="4">
    <source>
        <dbReference type="SAM" id="MobiDB-lite"/>
    </source>
</evidence>
<dbReference type="PANTHER" id="PTHR31001:SF45">
    <property type="entry name" value="ZN(II)2CYS6 TRANSCRIPTION FACTOR (EUROFUNG)"/>
    <property type="match status" value="1"/>
</dbReference>
<dbReference type="SUPFAM" id="SSF57701">
    <property type="entry name" value="Zn2/Cys6 DNA-binding domain"/>
    <property type="match status" value="1"/>
</dbReference>
<dbReference type="InterPro" id="IPR001138">
    <property type="entry name" value="Zn2Cys6_DnaBD"/>
</dbReference>
<dbReference type="SMART" id="SM00066">
    <property type="entry name" value="GAL4"/>
    <property type="match status" value="1"/>
</dbReference>
<dbReference type="AlphaFoldDB" id="A0A9P4MPA4"/>
<evidence type="ECO:0000313" key="6">
    <source>
        <dbReference type="EMBL" id="KAF2157034.1"/>
    </source>
</evidence>
<dbReference type="GO" id="GO:0005634">
    <property type="term" value="C:nucleus"/>
    <property type="evidence" value="ECO:0007669"/>
    <property type="project" value="UniProtKB-SubCell"/>
</dbReference>
<dbReference type="GO" id="GO:0006351">
    <property type="term" value="P:DNA-templated transcription"/>
    <property type="evidence" value="ECO:0007669"/>
    <property type="project" value="InterPro"/>
</dbReference>
<protein>
    <recommendedName>
        <fullName evidence="5">Zn(2)-C6 fungal-type domain-containing protein</fullName>
    </recommendedName>
</protein>
<evidence type="ECO:0000256" key="1">
    <source>
        <dbReference type="ARBA" id="ARBA00004123"/>
    </source>
</evidence>
<dbReference type="Gene3D" id="4.10.240.10">
    <property type="entry name" value="Zn(2)-C6 fungal-type DNA-binding domain"/>
    <property type="match status" value="1"/>
</dbReference>
<dbReference type="Proteomes" id="UP000799439">
    <property type="component" value="Unassembled WGS sequence"/>
</dbReference>
<dbReference type="EMBL" id="ML996081">
    <property type="protein sequence ID" value="KAF2157034.1"/>
    <property type="molecule type" value="Genomic_DNA"/>
</dbReference>
<dbReference type="GO" id="GO:0008270">
    <property type="term" value="F:zinc ion binding"/>
    <property type="evidence" value="ECO:0007669"/>
    <property type="project" value="InterPro"/>
</dbReference>
<sequence length="685" mass="78615">MSAPSQDRSSTPSTSLLEFTGNAAKSPRVLSCVSCQQRKVKCERKRPCTNCVKAGTQCVAAALAPRQRRRRFAERDLLDRIRQYEALLRRHSISFDPLHPSGPEKVTFTHNPKRHESRGHASAETNDEEHAGQADLGHEPPLSYRPKNFWTEYKEKNDRESVTSHTDLHSGVVNRSWDETHQDNDLLFFGSANTAIDLVALHPSQMSIFKLWQIYIENINPLLRILHTPTMQTRILDAATRLNDIKPAFEALMFAIYCVSISSLSDEDCRGNLGFLKHDILTSCRFACRQALQKSDVLRSDDFECLTALYLYIISVRPDTDPRSLSSILAIALRNAQRMGLDVESVNAGFSILEGEMRRRLWWSLVVFDTRICELVQNRASMLIPTWDCKLPLNINDFDIRPETKALPIPHERPTEAFFVVVRSQLYDQVRHSATHLDYTNPALKALLHKSSSDSTGEVDDFFAVEKMLENNYLRFCDEENPLHCMTAWTTRGFLAKCHLIKYYARHSKSSDPLTQEQRNAYISYAMKVLDYDTKLMTSPLTKGYRWLVYHYLPMPAYLYLVQELKSRPAGDHVSVAWEAMNQNYKARAMDIGSTTSFLKTFSKLVLQAWSSCEAALQQPDRTITLPELVLHLKEKENPGYQNEHWDPRVFGSVDYHNMLDQANVDPKTGQLDWNMLDWQMSTPR</sequence>
<evidence type="ECO:0000259" key="5">
    <source>
        <dbReference type="PROSITE" id="PS50048"/>
    </source>
</evidence>
<dbReference type="PANTHER" id="PTHR31001">
    <property type="entry name" value="UNCHARACTERIZED TRANSCRIPTIONAL REGULATORY PROTEIN"/>
    <property type="match status" value="1"/>
</dbReference>
<keyword evidence="7" id="KW-1185">Reference proteome</keyword>
<keyword evidence="2" id="KW-0479">Metal-binding</keyword>
<name>A0A9P4MPA4_9PEZI</name>
<dbReference type="SMART" id="SM00906">
    <property type="entry name" value="Fungal_trans"/>
    <property type="match status" value="1"/>
</dbReference>
<dbReference type="GO" id="GO:0003677">
    <property type="term" value="F:DNA binding"/>
    <property type="evidence" value="ECO:0007669"/>
    <property type="project" value="InterPro"/>
</dbReference>
<feature type="compositionally biased region" description="Polar residues" evidence="4">
    <location>
        <begin position="1"/>
        <end position="17"/>
    </location>
</feature>